<dbReference type="InterPro" id="IPR036390">
    <property type="entry name" value="WH_DNA-bd_sf"/>
</dbReference>
<proteinExistence type="predicted"/>
<dbReference type="SMART" id="SM00347">
    <property type="entry name" value="HTH_MARR"/>
    <property type="match status" value="1"/>
</dbReference>
<dbReference type="PANTHER" id="PTHR39515">
    <property type="entry name" value="CONSERVED PROTEIN"/>
    <property type="match status" value="1"/>
</dbReference>
<dbReference type="EMBL" id="BSVB01000001">
    <property type="protein sequence ID" value="GMA94991.1"/>
    <property type="molecule type" value="Genomic_DNA"/>
</dbReference>
<protein>
    <recommendedName>
        <fullName evidence="2">HTH marR-type domain-containing protein</fullName>
    </recommendedName>
</protein>
<comment type="caution">
    <text evidence="3">The sequence shown here is derived from an EMBL/GenBank/DDBJ whole genome shotgun (WGS) entry which is preliminary data.</text>
</comment>
<evidence type="ECO:0000259" key="2">
    <source>
        <dbReference type="PROSITE" id="PS50995"/>
    </source>
</evidence>
<dbReference type="RefSeq" id="WP_284253849.1">
    <property type="nucleotide sequence ID" value="NZ_BAAAQO010000002.1"/>
</dbReference>
<dbReference type="InterPro" id="IPR000835">
    <property type="entry name" value="HTH_MarR-typ"/>
</dbReference>
<feature type="domain" description="HTH marR-type" evidence="2">
    <location>
        <begin position="7"/>
        <end position="138"/>
    </location>
</feature>
<evidence type="ECO:0000313" key="3">
    <source>
        <dbReference type="EMBL" id="GMA94991.1"/>
    </source>
</evidence>
<dbReference type="Gene3D" id="1.10.10.10">
    <property type="entry name" value="Winged helix-like DNA-binding domain superfamily/Winged helix DNA-binding domain"/>
    <property type="match status" value="1"/>
</dbReference>
<dbReference type="InterPro" id="IPR052526">
    <property type="entry name" value="HTH-type_Bedaq_tolerance"/>
</dbReference>
<dbReference type="PROSITE" id="PS50995">
    <property type="entry name" value="HTH_MARR_2"/>
    <property type="match status" value="1"/>
</dbReference>
<dbReference type="PANTHER" id="PTHR39515:SF2">
    <property type="entry name" value="HTH-TYPE TRANSCRIPTIONAL REGULATOR RV0880"/>
    <property type="match status" value="1"/>
</dbReference>
<dbReference type="InterPro" id="IPR036388">
    <property type="entry name" value="WH-like_DNA-bd_sf"/>
</dbReference>
<sequence length="139" mass="15612">MAARLDDDELRLVVQRVARRIRNNRQDEGMSDSQLGVLFRLERGGDASPSALADHERVSPPSMNRTLNGLEGRGLVRREPSADDARKVVVSITDAGRELIRETRRLRTAWFSRQVSALSREERAALEAVVPILRRIADA</sequence>
<feature type="region of interest" description="Disordered" evidence="1">
    <location>
        <begin position="48"/>
        <end position="75"/>
    </location>
</feature>
<dbReference type="Pfam" id="PF12802">
    <property type="entry name" value="MarR_2"/>
    <property type="match status" value="1"/>
</dbReference>
<accession>A0ABQ6K314</accession>
<gene>
    <name evidence="3" type="ORF">GCM10025881_18150</name>
</gene>
<keyword evidence="4" id="KW-1185">Reference proteome</keyword>
<reference evidence="4" key="1">
    <citation type="journal article" date="2019" name="Int. J. Syst. Evol. Microbiol.">
        <title>The Global Catalogue of Microorganisms (GCM) 10K type strain sequencing project: providing services to taxonomists for standard genome sequencing and annotation.</title>
        <authorList>
            <consortium name="The Broad Institute Genomics Platform"/>
            <consortium name="The Broad Institute Genome Sequencing Center for Infectious Disease"/>
            <person name="Wu L."/>
            <person name="Ma J."/>
        </authorList>
    </citation>
    <scope>NUCLEOTIDE SEQUENCE [LARGE SCALE GENOMIC DNA]</scope>
    <source>
        <strain evidence="4">NBRC 108894</strain>
    </source>
</reference>
<name>A0ABQ6K314_9MICO</name>
<organism evidence="3 4">
    <name type="scientific">Pseudolysinimonas kribbensis</name>
    <dbReference type="NCBI Taxonomy" id="433641"/>
    <lineage>
        <taxon>Bacteria</taxon>
        <taxon>Bacillati</taxon>
        <taxon>Actinomycetota</taxon>
        <taxon>Actinomycetes</taxon>
        <taxon>Micrococcales</taxon>
        <taxon>Microbacteriaceae</taxon>
        <taxon>Pseudolysinimonas</taxon>
    </lineage>
</organism>
<dbReference type="PRINTS" id="PR00598">
    <property type="entry name" value="HTHMARR"/>
</dbReference>
<evidence type="ECO:0000256" key="1">
    <source>
        <dbReference type="SAM" id="MobiDB-lite"/>
    </source>
</evidence>
<dbReference type="Proteomes" id="UP001157034">
    <property type="component" value="Unassembled WGS sequence"/>
</dbReference>
<evidence type="ECO:0000313" key="4">
    <source>
        <dbReference type="Proteomes" id="UP001157034"/>
    </source>
</evidence>
<dbReference type="SUPFAM" id="SSF46785">
    <property type="entry name" value="Winged helix' DNA-binding domain"/>
    <property type="match status" value="1"/>
</dbReference>